<dbReference type="Pfam" id="PF00076">
    <property type="entry name" value="RRM_1"/>
    <property type="match status" value="1"/>
</dbReference>
<keyword evidence="4" id="KW-0507">mRNA processing</keyword>
<dbReference type="Proteomes" id="UP000192578">
    <property type="component" value="Unassembled WGS sequence"/>
</dbReference>
<evidence type="ECO:0000256" key="4">
    <source>
        <dbReference type="ARBA" id="ARBA00022664"/>
    </source>
</evidence>
<feature type="region of interest" description="Disordered" evidence="9">
    <location>
        <begin position="300"/>
        <end position="329"/>
    </location>
</feature>
<dbReference type="PROSITE" id="PS50102">
    <property type="entry name" value="RRM"/>
    <property type="match status" value="1"/>
</dbReference>
<feature type="compositionally biased region" description="Low complexity" evidence="9">
    <location>
        <begin position="315"/>
        <end position="328"/>
    </location>
</feature>
<dbReference type="CDD" id="cd12407">
    <property type="entry name" value="RRM_FOX1_like"/>
    <property type="match status" value="1"/>
</dbReference>
<evidence type="ECO:0000256" key="6">
    <source>
        <dbReference type="ARBA" id="ARBA00023187"/>
    </source>
</evidence>
<feature type="region of interest" description="Disordered" evidence="9">
    <location>
        <begin position="207"/>
        <end position="229"/>
    </location>
</feature>
<dbReference type="GO" id="GO:0005737">
    <property type="term" value="C:cytoplasm"/>
    <property type="evidence" value="ECO:0007669"/>
    <property type="project" value="UniProtKB-SubCell"/>
</dbReference>
<evidence type="ECO:0000313" key="12">
    <source>
        <dbReference type="Proteomes" id="UP000192578"/>
    </source>
</evidence>
<gene>
    <name evidence="11" type="ORF">BV898_14075</name>
</gene>
<dbReference type="InterPro" id="IPR047131">
    <property type="entry name" value="RBFOX1-like"/>
</dbReference>
<evidence type="ECO:0000256" key="5">
    <source>
        <dbReference type="ARBA" id="ARBA00022884"/>
    </source>
</evidence>
<dbReference type="SUPFAM" id="SSF54928">
    <property type="entry name" value="RNA-binding domain, RBD"/>
    <property type="match status" value="1"/>
</dbReference>
<evidence type="ECO:0000256" key="9">
    <source>
        <dbReference type="SAM" id="MobiDB-lite"/>
    </source>
</evidence>
<feature type="domain" description="RRM" evidence="10">
    <location>
        <begin position="136"/>
        <end position="212"/>
    </location>
</feature>
<reference evidence="12" key="1">
    <citation type="submission" date="2017-01" db="EMBL/GenBank/DDBJ databases">
        <title>Comparative genomics of anhydrobiosis in the tardigrade Hypsibius dujardini.</title>
        <authorList>
            <person name="Yoshida Y."/>
            <person name="Koutsovoulos G."/>
            <person name="Laetsch D."/>
            <person name="Stevens L."/>
            <person name="Kumar S."/>
            <person name="Horikawa D."/>
            <person name="Ishino K."/>
            <person name="Komine S."/>
            <person name="Tomita M."/>
            <person name="Blaxter M."/>
            <person name="Arakawa K."/>
        </authorList>
    </citation>
    <scope>NUCLEOTIDE SEQUENCE [LARGE SCALE GENOMIC DNA]</scope>
    <source>
        <strain evidence="12">Z151</strain>
    </source>
</reference>
<evidence type="ECO:0000256" key="2">
    <source>
        <dbReference type="ARBA" id="ARBA00004496"/>
    </source>
</evidence>
<accession>A0A1W0W8Z3</accession>
<dbReference type="InterPro" id="IPR012677">
    <property type="entry name" value="Nucleotide-bd_a/b_plait_sf"/>
</dbReference>
<dbReference type="AlphaFoldDB" id="A0A1W0W8Z3"/>
<dbReference type="FunFam" id="3.30.70.330:FF:000375">
    <property type="entry name" value="RNA binding fox-1 homolog 1"/>
    <property type="match status" value="1"/>
</dbReference>
<protein>
    <submittedName>
        <fullName evidence="11">RNA binding protein fox-1-like protein 2</fullName>
    </submittedName>
</protein>
<keyword evidence="3" id="KW-0963">Cytoplasm</keyword>
<dbReference type="InterPro" id="IPR000504">
    <property type="entry name" value="RRM_dom"/>
</dbReference>
<keyword evidence="7" id="KW-0539">Nucleus</keyword>
<dbReference type="Gene3D" id="3.30.70.330">
    <property type="match status" value="1"/>
</dbReference>
<dbReference type="PANTHER" id="PTHR15597:SF22">
    <property type="entry name" value="RNA-BINDING FOX PROTEIN 1, ISOFORM H"/>
    <property type="match status" value="1"/>
</dbReference>
<dbReference type="PANTHER" id="PTHR15597">
    <property type="entry name" value="ATAXIN 2-BINDING PROTEIN 1-RELATED"/>
    <property type="match status" value="1"/>
</dbReference>
<proteinExistence type="predicted"/>
<dbReference type="GO" id="GO:0007399">
    <property type="term" value="P:nervous system development"/>
    <property type="evidence" value="ECO:0007669"/>
    <property type="project" value="InterPro"/>
</dbReference>
<keyword evidence="12" id="KW-1185">Reference proteome</keyword>
<dbReference type="SMART" id="SM00360">
    <property type="entry name" value="RRM"/>
    <property type="match status" value="1"/>
</dbReference>
<organism evidence="11 12">
    <name type="scientific">Hypsibius exemplaris</name>
    <name type="common">Freshwater tardigrade</name>
    <dbReference type="NCBI Taxonomy" id="2072580"/>
    <lineage>
        <taxon>Eukaryota</taxon>
        <taxon>Metazoa</taxon>
        <taxon>Ecdysozoa</taxon>
        <taxon>Tardigrada</taxon>
        <taxon>Eutardigrada</taxon>
        <taxon>Parachela</taxon>
        <taxon>Hypsibioidea</taxon>
        <taxon>Hypsibiidae</taxon>
        <taxon>Hypsibius</taxon>
    </lineage>
</organism>
<keyword evidence="6" id="KW-0508">mRNA splicing</keyword>
<sequence>MQQDFLQSAAPCSREETSPASEAKMATATGPSPLLPGERYLRGRKFPDLMAVANDSPWDMSPLLNYAGGQSNQKPTAFTGVGMPSASPKSVVSYNREEPINPFRSDYEQLAKYAAAASRPNSSAGGLGLKDDPNCKRLHVSNIPFRYRDAELRQLFEEYGQVKEVEIIFNERGSKGFGFVTMENAYDADRAKELLNATVVEGRQIEVNNATPRPTPAPSTRKARKSPCDGSCATGLLALRGVPAMHPGNNNTGMFWSAACDRHPLMEPAVTSCGGGRRGELFGMSADVAGLSKPFVSLSVQGGGGGPARDRLGCSESSDSAKYSDSSDGPYENPYKNYALSNNGYSRPAASYGKATPASMLNYGRYNMEPNSDGMGDGYSSNFGARSHSSFESSVRPGDYHDELGWPFPVSSGQFRGQLQQCDCGGKNCPANRRAY</sequence>
<dbReference type="GO" id="GO:0006397">
    <property type="term" value="P:mRNA processing"/>
    <property type="evidence" value="ECO:0007669"/>
    <property type="project" value="UniProtKB-KW"/>
</dbReference>
<evidence type="ECO:0000313" key="11">
    <source>
        <dbReference type="EMBL" id="OQV11653.1"/>
    </source>
</evidence>
<dbReference type="EMBL" id="MTYJ01000165">
    <property type="protein sequence ID" value="OQV11653.1"/>
    <property type="molecule type" value="Genomic_DNA"/>
</dbReference>
<evidence type="ECO:0000256" key="7">
    <source>
        <dbReference type="ARBA" id="ARBA00023242"/>
    </source>
</evidence>
<dbReference type="InterPro" id="IPR034237">
    <property type="entry name" value="FOX1_RRM"/>
</dbReference>
<name>A0A1W0W8Z3_HYPEX</name>
<dbReference type="GO" id="GO:0000381">
    <property type="term" value="P:regulation of alternative mRNA splicing, via spliceosome"/>
    <property type="evidence" value="ECO:0007669"/>
    <property type="project" value="InterPro"/>
</dbReference>
<evidence type="ECO:0000256" key="8">
    <source>
        <dbReference type="PROSITE-ProRule" id="PRU00176"/>
    </source>
</evidence>
<dbReference type="OrthoDB" id="5382468at2759"/>
<evidence type="ECO:0000259" key="10">
    <source>
        <dbReference type="PROSITE" id="PS50102"/>
    </source>
</evidence>
<dbReference type="GO" id="GO:0008380">
    <property type="term" value="P:RNA splicing"/>
    <property type="evidence" value="ECO:0007669"/>
    <property type="project" value="UniProtKB-KW"/>
</dbReference>
<comment type="subcellular location">
    <subcellularLocation>
        <location evidence="2">Cytoplasm</location>
    </subcellularLocation>
    <subcellularLocation>
        <location evidence="1">Nucleus</location>
    </subcellularLocation>
</comment>
<feature type="region of interest" description="Disordered" evidence="9">
    <location>
        <begin position="1"/>
        <end position="39"/>
    </location>
</feature>
<evidence type="ECO:0000256" key="1">
    <source>
        <dbReference type="ARBA" id="ARBA00004123"/>
    </source>
</evidence>
<comment type="caution">
    <text evidence="11">The sequence shown here is derived from an EMBL/GenBank/DDBJ whole genome shotgun (WGS) entry which is preliminary data.</text>
</comment>
<dbReference type="InterPro" id="IPR035979">
    <property type="entry name" value="RBD_domain_sf"/>
</dbReference>
<dbReference type="GO" id="GO:0005634">
    <property type="term" value="C:nucleus"/>
    <property type="evidence" value="ECO:0007669"/>
    <property type="project" value="UniProtKB-SubCell"/>
</dbReference>
<dbReference type="GO" id="GO:0003729">
    <property type="term" value="F:mRNA binding"/>
    <property type="evidence" value="ECO:0007669"/>
    <property type="project" value="TreeGrafter"/>
</dbReference>
<keyword evidence="5 8" id="KW-0694">RNA-binding</keyword>
<evidence type="ECO:0000256" key="3">
    <source>
        <dbReference type="ARBA" id="ARBA00022490"/>
    </source>
</evidence>